<dbReference type="GO" id="GO:0008927">
    <property type="term" value="F:mannonate dehydratase activity"/>
    <property type="evidence" value="ECO:0007669"/>
    <property type="project" value="UniProtKB-UniRule"/>
</dbReference>
<keyword evidence="8 9" id="KW-0456">Lyase</keyword>
<accession>A0AAN0NIP7</accession>
<dbReference type="Gene3D" id="3.20.20.150">
    <property type="entry name" value="Divalent-metal-dependent TIM barrel enzymes"/>
    <property type="match status" value="1"/>
</dbReference>
<reference evidence="11" key="1">
    <citation type="submission" date="2024-04" db="EMBL/GenBank/DDBJ databases">
        <title>Phylogenomic analyses of a clade within the roseobacter group suggest taxonomic reassignments of species of the genera Aestuariivita, Citreicella, Loktanella, Nautella, Pelagibaca, Ruegeria, Thalassobius, Thiobacimonas and Tropicibacter, and the proposal o.</title>
        <authorList>
            <person name="Jeon C.O."/>
        </authorList>
    </citation>
    <scope>NUCLEOTIDE SEQUENCE [LARGE SCALE GENOMIC DNA]</scope>
    <source>
        <strain evidence="11">SS1-5</strain>
    </source>
</reference>
<proteinExistence type="inferred from homology"/>
<evidence type="ECO:0000256" key="1">
    <source>
        <dbReference type="ARBA" id="ARBA00001794"/>
    </source>
</evidence>
<protein>
    <recommendedName>
        <fullName evidence="5 9">Mannonate dehydratase</fullName>
        <ecNumber evidence="5 9">4.2.1.8</ecNumber>
    </recommendedName>
    <alternativeName>
        <fullName evidence="9">D-mannonate hydro-lyase</fullName>
    </alternativeName>
</protein>
<dbReference type="EMBL" id="CP151767">
    <property type="protein sequence ID" value="WZU67487.1"/>
    <property type="molecule type" value="Genomic_DNA"/>
</dbReference>
<comment type="similarity">
    <text evidence="4 9">Belongs to the mannonate dehydratase family.</text>
</comment>
<dbReference type="KEGG" id="yrh:AABB31_21610"/>
<name>A0AAN0NIP7_9RHOB</name>
<evidence type="ECO:0000256" key="8">
    <source>
        <dbReference type="ARBA" id="ARBA00023239"/>
    </source>
</evidence>
<dbReference type="InterPro" id="IPR036237">
    <property type="entry name" value="Xyl_isomerase-like_sf"/>
</dbReference>
<dbReference type="AlphaFoldDB" id="A0AAN0NIP7"/>
<reference evidence="10 11" key="2">
    <citation type="submission" date="2024-08" db="EMBL/GenBank/DDBJ databases">
        <title>Phylogenomic analyses of a clade within the roseobacter group suggest taxonomic reassignments of species of the genera Aestuariivita, Citreicella, Loktanella, Nautella, Pelagibaca, Ruegeria, Thalassobius, Thiobacimonas and Tropicibacter, and the proposal o.</title>
        <authorList>
            <person name="Jeon C.O."/>
        </authorList>
    </citation>
    <scope>NUCLEOTIDE SEQUENCE [LARGE SCALE GENOMIC DNA]</scope>
    <source>
        <strain evidence="10 11">SS1-5</strain>
    </source>
</reference>
<evidence type="ECO:0000256" key="9">
    <source>
        <dbReference type="HAMAP-Rule" id="MF_00106"/>
    </source>
</evidence>
<dbReference type="NCBIfam" id="NF003027">
    <property type="entry name" value="PRK03906.1"/>
    <property type="match status" value="1"/>
</dbReference>
<dbReference type="GO" id="GO:0008198">
    <property type="term" value="F:ferrous iron binding"/>
    <property type="evidence" value="ECO:0007669"/>
    <property type="project" value="TreeGrafter"/>
</dbReference>
<keyword evidence="7 9" id="KW-0464">Manganese</keyword>
<dbReference type="InterPro" id="IPR004628">
    <property type="entry name" value="Man_deHydtase"/>
</dbReference>
<comment type="pathway">
    <text evidence="3 9">Carbohydrate metabolism; pentose and glucuronate interconversion.</text>
</comment>
<evidence type="ECO:0000256" key="7">
    <source>
        <dbReference type="ARBA" id="ARBA00023211"/>
    </source>
</evidence>
<evidence type="ECO:0000256" key="6">
    <source>
        <dbReference type="ARBA" id="ARBA00023004"/>
    </source>
</evidence>
<evidence type="ECO:0000256" key="5">
    <source>
        <dbReference type="ARBA" id="ARBA00012927"/>
    </source>
</evidence>
<dbReference type="GO" id="GO:0030145">
    <property type="term" value="F:manganese ion binding"/>
    <property type="evidence" value="ECO:0007669"/>
    <property type="project" value="TreeGrafter"/>
</dbReference>
<evidence type="ECO:0000256" key="4">
    <source>
        <dbReference type="ARBA" id="ARBA00007389"/>
    </source>
</evidence>
<dbReference type="SUPFAM" id="SSF51658">
    <property type="entry name" value="Xylose isomerase-like"/>
    <property type="match status" value="1"/>
</dbReference>
<comment type="cofactor">
    <cofactor evidence="9">
        <name>Fe(2+)</name>
        <dbReference type="ChEBI" id="CHEBI:29033"/>
    </cofactor>
    <cofactor evidence="9">
        <name>Mn(2+)</name>
        <dbReference type="ChEBI" id="CHEBI:29035"/>
    </cofactor>
</comment>
<evidence type="ECO:0000256" key="2">
    <source>
        <dbReference type="ARBA" id="ARBA00002713"/>
    </source>
</evidence>
<evidence type="ECO:0000256" key="3">
    <source>
        <dbReference type="ARBA" id="ARBA00004892"/>
    </source>
</evidence>
<evidence type="ECO:0000313" key="11">
    <source>
        <dbReference type="Proteomes" id="UP001470809"/>
    </source>
</evidence>
<organism evidence="10 11">
    <name type="scientific">Yoonia rhodophyticola</name>
    <dbReference type="NCBI Taxonomy" id="3137370"/>
    <lineage>
        <taxon>Bacteria</taxon>
        <taxon>Pseudomonadati</taxon>
        <taxon>Pseudomonadota</taxon>
        <taxon>Alphaproteobacteria</taxon>
        <taxon>Rhodobacterales</taxon>
        <taxon>Paracoccaceae</taxon>
        <taxon>Yoonia</taxon>
    </lineage>
</organism>
<evidence type="ECO:0000313" key="10">
    <source>
        <dbReference type="EMBL" id="WZU67487.1"/>
    </source>
</evidence>
<gene>
    <name evidence="9 10" type="primary">uxuA</name>
    <name evidence="10" type="ORF">AABB31_21610</name>
</gene>
<dbReference type="RefSeq" id="WP_342076798.1">
    <property type="nucleotide sequence ID" value="NZ_CP151767.2"/>
</dbReference>
<comment type="function">
    <text evidence="2 9">Catalyzes the dehydration of D-mannonate.</text>
</comment>
<dbReference type="HAMAP" id="MF_00106">
    <property type="entry name" value="UxuA"/>
    <property type="match status" value="1"/>
</dbReference>
<dbReference type="GO" id="GO:0042840">
    <property type="term" value="P:D-glucuronate catabolic process"/>
    <property type="evidence" value="ECO:0007669"/>
    <property type="project" value="TreeGrafter"/>
</dbReference>
<sequence length="393" mass="43699">MRQTWRWFGPADTIPITALPQVGVEGVVSALHHVPTGAVWPVEDIARRQSEIRVAGLEWEVVESLPVSETIKTRGPDWDTHIANYIESLENLAAAGLQVICYNFMPVLDWTRTALRWPLPHGGTAMRFDLLDFAVFDICILERKGADADYPADFAQKAAQRFASMDDNARRQLQHNIVAGLPGANDNWGLDDIRQLLHRYAGINADQLRANLIAFLQAVTPTAEALGLRLCCHPDDPPFSLMGLPRIMSTPGDYAQVMRAVDSPASGITLCTGSMGVAEGVDFVRFIRDWGHRIHFVHLRNTTRQGNAIAGKYSFFEDAHLEGDTDMVRVIKALLDEEVERWAQGRHDATIPMRPDHGHELLDDLTRDGMPGYPLIGRMRGLAELRGIMAALS</sequence>
<dbReference type="NCBIfam" id="TIGR00695">
    <property type="entry name" value="uxuA"/>
    <property type="match status" value="1"/>
</dbReference>
<comment type="catalytic activity">
    <reaction evidence="1 9">
        <text>D-mannonate = 2-dehydro-3-deoxy-D-gluconate + H2O</text>
        <dbReference type="Rhea" id="RHEA:20097"/>
        <dbReference type="ChEBI" id="CHEBI:15377"/>
        <dbReference type="ChEBI" id="CHEBI:17767"/>
        <dbReference type="ChEBI" id="CHEBI:57990"/>
        <dbReference type="EC" id="4.2.1.8"/>
    </reaction>
</comment>
<dbReference type="Proteomes" id="UP001470809">
    <property type="component" value="Chromosome"/>
</dbReference>
<dbReference type="PANTHER" id="PTHR30387">
    <property type="entry name" value="MANNONATE DEHYDRATASE"/>
    <property type="match status" value="1"/>
</dbReference>
<dbReference type="PANTHER" id="PTHR30387:SF2">
    <property type="entry name" value="MANNONATE DEHYDRATASE"/>
    <property type="match status" value="1"/>
</dbReference>
<keyword evidence="6 9" id="KW-0408">Iron</keyword>
<dbReference type="Pfam" id="PF03786">
    <property type="entry name" value="UxuA"/>
    <property type="match status" value="1"/>
</dbReference>
<dbReference type="EC" id="4.2.1.8" evidence="5 9"/>
<keyword evidence="11" id="KW-1185">Reference proteome</keyword>
<dbReference type="PIRSF" id="PIRSF016049">
    <property type="entry name" value="Man_dehyd"/>
    <property type="match status" value="1"/>
</dbReference>